<dbReference type="Proteomes" id="UP000256884">
    <property type="component" value="Unassembled WGS sequence"/>
</dbReference>
<proteinExistence type="predicted"/>
<organism evidence="3 4">
    <name type="scientific">Tenacibaculum gallaicum</name>
    <dbReference type="NCBI Taxonomy" id="561505"/>
    <lineage>
        <taxon>Bacteria</taxon>
        <taxon>Pseudomonadati</taxon>
        <taxon>Bacteroidota</taxon>
        <taxon>Flavobacteriia</taxon>
        <taxon>Flavobacteriales</taxon>
        <taxon>Flavobacteriaceae</taxon>
        <taxon>Tenacibaculum</taxon>
    </lineage>
</organism>
<evidence type="ECO:0000256" key="1">
    <source>
        <dbReference type="SAM" id="Phobius"/>
    </source>
</evidence>
<comment type="caution">
    <text evidence="3">The sequence shown here is derived from an EMBL/GenBank/DDBJ whole genome shotgun (WGS) entry which is preliminary data.</text>
</comment>
<dbReference type="Pfam" id="PF20249">
    <property type="entry name" value="VasX_N"/>
    <property type="match status" value="1"/>
</dbReference>
<dbReference type="OrthoDB" id="1187928at2"/>
<dbReference type="InterPro" id="IPR046864">
    <property type="entry name" value="VasX_N"/>
</dbReference>
<dbReference type="AlphaFoldDB" id="A0A3E0HJ27"/>
<feature type="transmembrane region" description="Helical" evidence="1">
    <location>
        <begin position="703"/>
        <end position="728"/>
    </location>
</feature>
<keyword evidence="1" id="KW-0812">Transmembrane</keyword>
<keyword evidence="1" id="KW-0472">Membrane</keyword>
<name>A0A3E0HJ27_9FLAO</name>
<reference evidence="3 4" key="1">
    <citation type="submission" date="2018-08" db="EMBL/GenBank/DDBJ databases">
        <title>Genomic Encyclopedia of Type Strains, Phase IV (KMG-IV): sequencing the most valuable type-strain genomes for metagenomic binning, comparative biology and taxonomic classification.</title>
        <authorList>
            <person name="Goeker M."/>
        </authorList>
    </citation>
    <scope>NUCLEOTIDE SEQUENCE [LARGE SCALE GENOMIC DNA]</scope>
    <source>
        <strain evidence="3 4">DSM 18841</strain>
    </source>
</reference>
<dbReference type="RefSeq" id="WP_115901735.1">
    <property type="nucleotide sequence ID" value="NZ_QUNS01000007.1"/>
</dbReference>
<gene>
    <name evidence="3" type="ORF">C7448_10764</name>
</gene>
<evidence type="ECO:0000259" key="2">
    <source>
        <dbReference type="Pfam" id="PF20249"/>
    </source>
</evidence>
<keyword evidence="1" id="KW-1133">Transmembrane helix</keyword>
<dbReference type="EMBL" id="QUNS01000007">
    <property type="protein sequence ID" value="REH46504.1"/>
    <property type="molecule type" value="Genomic_DNA"/>
</dbReference>
<feature type="domain" description="Toxin VasX N-terminal region" evidence="2">
    <location>
        <begin position="42"/>
        <end position="195"/>
    </location>
</feature>
<feature type="transmembrane region" description="Helical" evidence="1">
    <location>
        <begin position="734"/>
        <end position="754"/>
    </location>
</feature>
<protein>
    <recommendedName>
        <fullName evidence="2">Toxin VasX N-terminal region domain-containing protein</fullName>
    </recommendedName>
</protein>
<dbReference type="CDD" id="cd20707">
    <property type="entry name" value="MIX_III"/>
    <property type="match status" value="1"/>
</dbReference>
<accession>A0A3E0HJ27</accession>
<sequence>MADDLLVEYQEKEYQEVIAEYFFECTGGGVTEPVASPKKEALKKGIKLHLFRYGFFEKKSTEDTAIDIDGILEGKKKYSVDEVKVANNKIPEIENFYLARTFLRLGYIYIINKSDNNKYKEYQVNESGKLKGIVWTKDNNGDIRKATGNARSFITINTPGEYYIAYSPVQWSKAFFNEVNGSDEKKQKFMQTINCVGIEVGCNPESDEVVSYKDVKVVSFKNHLQGGEFRDDLREIHVDEEEQTDEGNNDFYEDMFVTLNDPIGCANDIGSVLVTKHQKHEAIIESIQTGQSKEDIFTRIEKGENRSSTFSDYEEQVSGLFSTALTTYQLIYNDEKMKEEYAETTDKDKLLKILAVKERKELRKVISNIRGDFGTFLSNDYYKCYLPLYTEGGNQAVFEGNYILASHLEVLSAHQHDKDRHLDLKKDYTGKEDSWKDFYIKTLENDDDEISKLLSKKVKLEELQETILDASKGFSLSKKFIDTLKSITESYAKYATSESSFEVVLGYIKSFEYENEVVIQIKRKELENSISKKGFFLNMSKWVEEDQLANYRSGHRHIRIKASALQGTPEEIVANKRFEVPIKGAGNKASEWITKALEHPKFRAFMAGLEVISTAVSVNKLSSQANIKNGIDTTGGVLSLISASTSYAEAKMLANKGGGSVSAVRSIGNISKITGFVGSGVGVTMCVWDSIETYQARDYDASLTWAITGALSAVLLADSIVAFATGAAFGFLTFWPLAILFVLVLVGVALAIYFTDTPLEKFLKNNVLGSEHQLVAGNEAPSVYIQQIYNERDRLVESDFKEWRDFKKASQLLYDLLISYRVKENVTQFFYEDKPDKSWGDYIRDAIQLSAGVKYKKVKKVTLKVHLRKFLYNKSSFDFAMRLFVKGTKEVSSSDEMLIADKVEVTSDDNGADVLEVSYTLSKAILNKISLSSEFVFISRTIINEQLNEYWPHKNGNDRYMGYKLSATDWVAPTGDMIIADRINDVLDEVWGTNIRIGTEDEVYNPNTWKR</sequence>
<keyword evidence="4" id="KW-1185">Reference proteome</keyword>
<evidence type="ECO:0000313" key="4">
    <source>
        <dbReference type="Proteomes" id="UP000256884"/>
    </source>
</evidence>
<evidence type="ECO:0000313" key="3">
    <source>
        <dbReference type="EMBL" id="REH46504.1"/>
    </source>
</evidence>